<evidence type="ECO:0000313" key="3">
    <source>
        <dbReference type="Proteomes" id="UP001348098"/>
    </source>
</evidence>
<dbReference type="EMBL" id="JAYKYQ010000010">
    <property type="protein sequence ID" value="MEB3513177.1"/>
    <property type="molecule type" value="Genomic_DNA"/>
</dbReference>
<gene>
    <name evidence="2" type="ORF">U3653_24385</name>
</gene>
<comment type="caution">
    <text evidence="2">The sequence shown here is derived from an EMBL/GenBank/DDBJ whole genome shotgun (WGS) entry which is preliminary data.</text>
</comment>
<dbReference type="RefSeq" id="WP_195082340.1">
    <property type="nucleotide sequence ID" value="NZ_JAYESH010000010.1"/>
</dbReference>
<keyword evidence="1" id="KW-0812">Transmembrane</keyword>
<organism evidence="2 3">
    <name type="scientific">Nocardia implantans</name>
    <dbReference type="NCBI Taxonomy" id="3108168"/>
    <lineage>
        <taxon>Bacteria</taxon>
        <taxon>Bacillati</taxon>
        <taxon>Actinomycetota</taxon>
        <taxon>Actinomycetes</taxon>
        <taxon>Mycobacteriales</taxon>
        <taxon>Nocardiaceae</taxon>
        <taxon>Nocardia</taxon>
    </lineage>
</organism>
<proteinExistence type="predicted"/>
<accession>A0ABU6B083</accession>
<feature type="transmembrane region" description="Helical" evidence="1">
    <location>
        <begin position="107"/>
        <end position="125"/>
    </location>
</feature>
<keyword evidence="1" id="KW-0472">Membrane</keyword>
<dbReference type="Proteomes" id="UP001348098">
    <property type="component" value="Unassembled WGS sequence"/>
</dbReference>
<dbReference type="PANTHER" id="PTHR34821:SF2">
    <property type="entry name" value="INNER MEMBRANE PROTEIN YDCZ"/>
    <property type="match status" value="1"/>
</dbReference>
<dbReference type="InterPro" id="IPR006750">
    <property type="entry name" value="YdcZ"/>
</dbReference>
<reference evidence="2 3" key="1">
    <citation type="submission" date="2023-12" db="EMBL/GenBank/DDBJ databases">
        <title>novel species in genus Nocarida.</title>
        <authorList>
            <person name="Li Z."/>
        </authorList>
    </citation>
    <scope>NUCLEOTIDE SEQUENCE [LARGE SCALE GENOMIC DNA]</scope>
    <source>
        <strain evidence="2 3">CDC186</strain>
    </source>
</reference>
<feature type="transmembrane region" description="Helical" evidence="1">
    <location>
        <begin position="171"/>
        <end position="191"/>
    </location>
</feature>
<name>A0ABU6B083_9NOCA</name>
<keyword evidence="1" id="KW-1133">Transmembrane helix</keyword>
<evidence type="ECO:0000256" key="1">
    <source>
        <dbReference type="SAM" id="Phobius"/>
    </source>
</evidence>
<feature type="transmembrane region" description="Helical" evidence="1">
    <location>
        <begin position="69"/>
        <end position="86"/>
    </location>
</feature>
<dbReference type="Pfam" id="PF04657">
    <property type="entry name" value="DMT_YdcZ"/>
    <property type="match status" value="1"/>
</dbReference>
<feature type="transmembrane region" description="Helical" evidence="1">
    <location>
        <begin position="203"/>
        <end position="220"/>
    </location>
</feature>
<keyword evidence="3" id="KW-1185">Reference proteome</keyword>
<evidence type="ECO:0000313" key="2">
    <source>
        <dbReference type="EMBL" id="MEB3513177.1"/>
    </source>
</evidence>
<sequence>MAALLRGHFPAGAIRSGSRLPIERAVMQWYVIRVTQVGRRLRRNRSHRSGGTLRPTHSRCSSATEAKDVLPMSIVIGLVFLFILVGGSLRSAEAGCQNTLMNHMKNMWLCAVISYAVALTGFSIFLALSSKTPWPTLDDVRDMPWWAPFGGLLGGAAVMGMIAVARHVGVATFSALVIVGEMVVAVIMDHFGLMGFEERSASLPRLVACGLITLAIYLMADEPAGNEPRVSVT</sequence>
<feature type="transmembrane region" description="Helical" evidence="1">
    <location>
        <begin position="145"/>
        <end position="164"/>
    </location>
</feature>
<dbReference type="PANTHER" id="PTHR34821">
    <property type="entry name" value="INNER MEMBRANE PROTEIN YDCZ"/>
    <property type="match status" value="1"/>
</dbReference>
<protein>
    <submittedName>
        <fullName evidence="2">DMT family transporter</fullName>
    </submittedName>
</protein>